<gene>
    <name evidence="1" type="ORF">V5S96_00005</name>
</gene>
<comment type="caution">
    <text evidence="1">The sequence shown here is derived from an EMBL/GenBank/DDBJ whole genome shotgun (WGS) entry which is preliminary data.</text>
</comment>
<protein>
    <submittedName>
        <fullName evidence="1">Uncharacterized protein</fullName>
    </submittedName>
</protein>
<evidence type="ECO:0000313" key="2">
    <source>
        <dbReference type="Proteomes" id="UP001359781"/>
    </source>
</evidence>
<proteinExistence type="predicted"/>
<dbReference type="Proteomes" id="UP001359781">
    <property type="component" value="Unassembled WGS sequence"/>
</dbReference>
<evidence type="ECO:0000313" key="1">
    <source>
        <dbReference type="EMBL" id="MEJ4098755.1"/>
    </source>
</evidence>
<accession>A0ABU8NV30</accession>
<dbReference type="RefSeq" id="WP_337889598.1">
    <property type="nucleotide sequence ID" value="NZ_JBAHVI010000002.1"/>
</dbReference>
<name>A0ABU8NV30_9CORY</name>
<keyword evidence="2" id="KW-1185">Reference proteome</keyword>
<dbReference type="EMBL" id="JBAHVJ010000001">
    <property type="protein sequence ID" value="MEJ4098755.1"/>
    <property type="molecule type" value="Genomic_DNA"/>
</dbReference>
<organism evidence="1 2">
    <name type="scientific">Corynebacterium mastitidis</name>
    <dbReference type="NCBI Taxonomy" id="161890"/>
    <lineage>
        <taxon>Bacteria</taxon>
        <taxon>Bacillati</taxon>
        <taxon>Actinomycetota</taxon>
        <taxon>Actinomycetes</taxon>
        <taxon>Mycobacteriales</taxon>
        <taxon>Corynebacteriaceae</taxon>
        <taxon>Corynebacterium</taxon>
    </lineage>
</organism>
<feature type="non-terminal residue" evidence="1">
    <location>
        <position position="1"/>
    </location>
</feature>
<sequence length="190" mass="20576">QAIEDEVGHDLVNLDFDGDSVVLRPVQSFDERNDQDAFTRITTALKEAGYENIAAVSKGLVAERPAVDPATLETPEAPAVEDREGAAEAAVQAIEDEVGHDLVNLDFDGDSVVLRPVDTFDEVNDQDAFTQITEALQALGYEKIAAVGKPLYIEEAPEFDLEALTLEEDVDVEALALPEVDPAFSHVIRA</sequence>
<reference evidence="1 2" key="1">
    <citation type="submission" date="2024-02" db="EMBL/GenBank/DDBJ databases">
        <title>Whole genome sequencing and characterization of Corynebacterium isolated from the ocular surface of dry eye disease sufferers.</title>
        <authorList>
            <person name="Naqvi M."/>
        </authorList>
    </citation>
    <scope>NUCLEOTIDE SEQUENCE [LARGE SCALE GENOMIC DNA]</scope>
    <source>
        <strain evidence="1 2">PCRF</strain>
    </source>
</reference>